<feature type="compositionally biased region" description="Polar residues" evidence="1">
    <location>
        <begin position="55"/>
        <end position="71"/>
    </location>
</feature>
<gene>
    <name evidence="3" type="ORF">SEPMUDRAFT_146540</name>
</gene>
<dbReference type="PANTHER" id="PTHR37488">
    <property type="entry name" value="DUF1275 DOMAIN-CONTAINING PROTEIN"/>
    <property type="match status" value="1"/>
</dbReference>
<dbReference type="InterPro" id="IPR010699">
    <property type="entry name" value="DUF1275"/>
</dbReference>
<dbReference type="OrthoDB" id="5223589at2759"/>
<feature type="transmembrane region" description="Helical" evidence="2">
    <location>
        <begin position="143"/>
        <end position="164"/>
    </location>
</feature>
<feature type="region of interest" description="Disordered" evidence="1">
    <location>
        <begin position="1"/>
        <end position="102"/>
    </location>
</feature>
<dbReference type="HOGENOM" id="CLU_501694_0_0_1"/>
<protein>
    <recommendedName>
        <fullName evidence="5">DUF1275 domain protein</fullName>
    </recommendedName>
</protein>
<evidence type="ECO:0008006" key="5">
    <source>
        <dbReference type="Google" id="ProtNLM"/>
    </source>
</evidence>
<dbReference type="GeneID" id="27900854"/>
<feature type="transmembrane region" description="Helical" evidence="2">
    <location>
        <begin position="193"/>
        <end position="213"/>
    </location>
</feature>
<keyword evidence="2" id="KW-1133">Transmembrane helix</keyword>
<keyword evidence="4" id="KW-1185">Reference proteome</keyword>
<evidence type="ECO:0000313" key="3">
    <source>
        <dbReference type="EMBL" id="EMF17556.1"/>
    </source>
</evidence>
<name>N1QJZ6_SPHMS</name>
<accession>N1QJZ6</accession>
<feature type="transmembrane region" description="Helical" evidence="2">
    <location>
        <begin position="220"/>
        <end position="239"/>
    </location>
</feature>
<dbReference type="RefSeq" id="XP_016765677.1">
    <property type="nucleotide sequence ID" value="XM_016903717.1"/>
</dbReference>
<keyword evidence="2" id="KW-0472">Membrane</keyword>
<sequence length="543" mass="59236">MSTTVPSPGGTRPGNARSVTAPELAQALENVPTQHQDRSLRSLSIRSKEEDRRWSGNSADDQLNDLATIQPPTHRHEVHVQYQPPSSGNSSGFSPDPKAQLPGSQSGWLLRYPLSAFRLPTARAWQTYFMQEVAGDKYLESQLLLMTIVTGVLDAMTYTTYTVFASKQTGNTLFLALHGLRVQALPAGVEENVAVSMGVFVCGAIFFGHIGHISRQRRRIWLLASNTFQAFLVLAAAALRYWCSRERTGPGALGILACLAFAESGQIANALNTNMPELNTTMITGALIQLCTDPRIFHLHNTKRNRRLAFLSSMFIGCFIGAAVLARSSPSAVLVVAAGLKGALVLSLFFNRGMVDKTVSLEAGEKKVEGCVTPASRVLWSCLGRHCDRNCNCADVVVGNHPSTYCSAHENLQDHLQRLRLQRYHLRLGSYFSAYQKTRVAAAATTAIASEEPQLGNCLAMGFKHQPTPLGPPVVQSAHISSHYLERTRIYSTAALLESSDSTMSCHLRVSPRSIQNTYVPGSGSLRSYNVSFKTGATRDIVD</sequence>
<feature type="compositionally biased region" description="Basic and acidic residues" evidence="1">
    <location>
        <begin position="35"/>
        <end position="54"/>
    </location>
</feature>
<proteinExistence type="predicted"/>
<dbReference type="PANTHER" id="PTHR37488:SF2">
    <property type="entry name" value="DUF1275 DOMAIN-CONTAINING PROTEIN"/>
    <property type="match status" value="1"/>
</dbReference>
<feature type="transmembrane region" description="Helical" evidence="2">
    <location>
        <begin position="332"/>
        <end position="350"/>
    </location>
</feature>
<dbReference type="Pfam" id="PF06912">
    <property type="entry name" value="DUF1275"/>
    <property type="match status" value="1"/>
</dbReference>
<dbReference type="AlphaFoldDB" id="N1QJZ6"/>
<dbReference type="STRING" id="692275.N1QJZ6"/>
<evidence type="ECO:0000256" key="2">
    <source>
        <dbReference type="SAM" id="Phobius"/>
    </source>
</evidence>
<dbReference type="eggNOG" id="ENOG502SAKB">
    <property type="taxonomic scope" value="Eukaryota"/>
</dbReference>
<evidence type="ECO:0000313" key="4">
    <source>
        <dbReference type="Proteomes" id="UP000016931"/>
    </source>
</evidence>
<dbReference type="Proteomes" id="UP000016931">
    <property type="component" value="Unassembled WGS sequence"/>
</dbReference>
<reference evidence="3 4" key="1">
    <citation type="journal article" date="2012" name="PLoS Pathog.">
        <title>Diverse lifestyles and strategies of plant pathogenesis encoded in the genomes of eighteen Dothideomycetes fungi.</title>
        <authorList>
            <person name="Ohm R.A."/>
            <person name="Feau N."/>
            <person name="Henrissat B."/>
            <person name="Schoch C.L."/>
            <person name="Horwitz B.A."/>
            <person name="Barry K.W."/>
            <person name="Condon B.J."/>
            <person name="Copeland A.C."/>
            <person name="Dhillon B."/>
            <person name="Glaser F."/>
            <person name="Hesse C.N."/>
            <person name="Kosti I."/>
            <person name="LaButti K."/>
            <person name="Lindquist E.A."/>
            <person name="Lucas S."/>
            <person name="Salamov A.A."/>
            <person name="Bradshaw R.E."/>
            <person name="Ciuffetti L."/>
            <person name="Hamelin R.C."/>
            <person name="Kema G.H.J."/>
            <person name="Lawrence C."/>
            <person name="Scott J.A."/>
            <person name="Spatafora J.W."/>
            <person name="Turgeon B.G."/>
            <person name="de Wit P.J.G.M."/>
            <person name="Zhong S."/>
            <person name="Goodwin S.B."/>
            <person name="Grigoriev I.V."/>
        </authorList>
    </citation>
    <scope>NUCLEOTIDE SEQUENCE [LARGE SCALE GENOMIC DNA]</scope>
    <source>
        <strain evidence="3 4">SO2202</strain>
    </source>
</reference>
<feature type="transmembrane region" description="Helical" evidence="2">
    <location>
        <begin position="251"/>
        <end position="271"/>
    </location>
</feature>
<evidence type="ECO:0000256" key="1">
    <source>
        <dbReference type="SAM" id="MobiDB-lite"/>
    </source>
</evidence>
<keyword evidence="2" id="KW-0812">Transmembrane</keyword>
<organism evidence="3 4">
    <name type="scientific">Sphaerulina musiva (strain SO2202)</name>
    <name type="common">Poplar stem canker fungus</name>
    <name type="synonym">Septoria musiva</name>
    <dbReference type="NCBI Taxonomy" id="692275"/>
    <lineage>
        <taxon>Eukaryota</taxon>
        <taxon>Fungi</taxon>
        <taxon>Dikarya</taxon>
        <taxon>Ascomycota</taxon>
        <taxon>Pezizomycotina</taxon>
        <taxon>Dothideomycetes</taxon>
        <taxon>Dothideomycetidae</taxon>
        <taxon>Mycosphaerellales</taxon>
        <taxon>Mycosphaerellaceae</taxon>
        <taxon>Sphaerulina</taxon>
    </lineage>
</organism>
<dbReference type="EMBL" id="KB456260">
    <property type="protein sequence ID" value="EMF17556.1"/>
    <property type="molecule type" value="Genomic_DNA"/>
</dbReference>
<feature type="compositionally biased region" description="Low complexity" evidence="1">
    <location>
        <begin position="84"/>
        <end position="97"/>
    </location>
</feature>
<feature type="transmembrane region" description="Helical" evidence="2">
    <location>
        <begin position="308"/>
        <end position="326"/>
    </location>
</feature>